<dbReference type="InterPro" id="IPR014729">
    <property type="entry name" value="Rossmann-like_a/b/a_fold"/>
</dbReference>
<dbReference type="Gene3D" id="3.40.50.620">
    <property type="entry name" value="HUPs"/>
    <property type="match status" value="1"/>
</dbReference>
<evidence type="ECO:0000313" key="1">
    <source>
        <dbReference type="EMBL" id="OLQ08575.1"/>
    </source>
</evidence>
<gene>
    <name evidence="1" type="ORF">AK812_SmicGene7914</name>
</gene>
<dbReference type="EMBL" id="LSRX01000114">
    <property type="protein sequence ID" value="OLQ08575.1"/>
    <property type="molecule type" value="Genomic_DNA"/>
</dbReference>
<protein>
    <submittedName>
        <fullName evidence="1">Uncharacterized protein</fullName>
    </submittedName>
</protein>
<proteinExistence type="predicted"/>
<name>A0A1Q9EMB9_SYMMI</name>
<keyword evidence="2" id="KW-1185">Reference proteome</keyword>
<evidence type="ECO:0000313" key="2">
    <source>
        <dbReference type="Proteomes" id="UP000186817"/>
    </source>
</evidence>
<accession>A0A1Q9EMB9</accession>
<sequence length="256" mass="27896">MCFGEIEDRADALASLIAETPAMSVAQAIAATRGRLSNMASVAAWAREMPAAAAALRDQHLVFFNGAFSPPTCAHAHIAETICKDPKVTALWLDPEPARPGKERWQNETMEARIEMCELLTEESPLCGRAGVGCLRRDLGPELGTSVELFRVLRALLGGPGRSTLTWAVGADVFEGMKHWASKARACLQPGDTCDELLLFTREGWTHERLAEATQVWDFGSHCSWHGRAMHLRVILSRGHAPAGQEHGTLLDLCTT</sequence>
<dbReference type="OrthoDB" id="416994at2759"/>
<comment type="caution">
    <text evidence="1">The sequence shown here is derived from an EMBL/GenBank/DDBJ whole genome shotgun (WGS) entry which is preliminary data.</text>
</comment>
<dbReference type="AlphaFoldDB" id="A0A1Q9EMB9"/>
<dbReference type="Proteomes" id="UP000186817">
    <property type="component" value="Unassembled WGS sequence"/>
</dbReference>
<reference evidence="1 2" key="1">
    <citation type="submission" date="2016-02" db="EMBL/GenBank/DDBJ databases">
        <title>Genome analysis of coral dinoflagellate symbionts highlights evolutionary adaptations to a symbiotic lifestyle.</title>
        <authorList>
            <person name="Aranda M."/>
            <person name="Li Y."/>
            <person name="Liew Y.J."/>
            <person name="Baumgarten S."/>
            <person name="Simakov O."/>
            <person name="Wilson M."/>
            <person name="Piel J."/>
            <person name="Ashoor H."/>
            <person name="Bougouffa S."/>
            <person name="Bajic V.B."/>
            <person name="Ryu T."/>
            <person name="Ravasi T."/>
            <person name="Bayer T."/>
            <person name="Micklem G."/>
            <person name="Kim H."/>
            <person name="Bhak J."/>
            <person name="Lajeunesse T.C."/>
            <person name="Voolstra C.R."/>
        </authorList>
    </citation>
    <scope>NUCLEOTIDE SEQUENCE [LARGE SCALE GENOMIC DNA]</scope>
    <source>
        <strain evidence="1 2">CCMP2467</strain>
    </source>
</reference>
<organism evidence="1 2">
    <name type="scientific">Symbiodinium microadriaticum</name>
    <name type="common">Dinoflagellate</name>
    <name type="synonym">Zooxanthella microadriatica</name>
    <dbReference type="NCBI Taxonomy" id="2951"/>
    <lineage>
        <taxon>Eukaryota</taxon>
        <taxon>Sar</taxon>
        <taxon>Alveolata</taxon>
        <taxon>Dinophyceae</taxon>
        <taxon>Suessiales</taxon>
        <taxon>Symbiodiniaceae</taxon>
        <taxon>Symbiodinium</taxon>
    </lineage>
</organism>
<dbReference type="SUPFAM" id="SSF52374">
    <property type="entry name" value="Nucleotidylyl transferase"/>
    <property type="match status" value="1"/>
</dbReference>